<dbReference type="Pfam" id="PF00883">
    <property type="entry name" value="Peptidase_M17"/>
    <property type="match status" value="1"/>
</dbReference>
<keyword evidence="8" id="KW-0963">Cytoplasm</keyword>
<dbReference type="EC" id="3.4.11.1" evidence="8"/>
<dbReference type="Proteomes" id="UP000598633">
    <property type="component" value="Unassembled WGS sequence"/>
</dbReference>
<name>A0A8J6YBU8_9BACT</name>
<evidence type="ECO:0000256" key="7">
    <source>
        <dbReference type="ARBA" id="ARBA00023211"/>
    </source>
</evidence>
<comment type="similarity">
    <text evidence="3 8">Belongs to the peptidase M17 family.</text>
</comment>
<feature type="binding site" evidence="8">
    <location>
        <position position="347"/>
    </location>
    <ligand>
        <name>Mn(2+)</name>
        <dbReference type="ChEBI" id="CHEBI:29035"/>
        <label>2</label>
    </ligand>
</feature>
<evidence type="ECO:0000313" key="10">
    <source>
        <dbReference type="EMBL" id="MBD3870691.1"/>
    </source>
</evidence>
<dbReference type="SUPFAM" id="SSF52949">
    <property type="entry name" value="Macro domain-like"/>
    <property type="match status" value="1"/>
</dbReference>
<dbReference type="HAMAP" id="MF_00181">
    <property type="entry name" value="Cytosol_peptidase_M17"/>
    <property type="match status" value="1"/>
</dbReference>
<evidence type="ECO:0000256" key="2">
    <source>
        <dbReference type="ARBA" id="ARBA00000967"/>
    </source>
</evidence>
<dbReference type="GO" id="GO:0005737">
    <property type="term" value="C:cytoplasm"/>
    <property type="evidence" value="ECO:0007669"/>
    <property type="project" value="UniProtKB-SubCell"/>
</dbReference>
<dbReference type="InterPro" id="IPR043472">
    <property type="entry name" value="Macro_dom-like"/>
</dbReference>
<gene>
    <name evidence="8" type="primary">pepA</name>
    <name evidence="10" type="ORF">IFJ97_04955</name>
</gene>
<feature type="binding site" evidence="8">
    <location>
        <position position="345"/>
    </location>
    <ligand>
        <name>Mn(2+)</name>
        <dbReference type="ChEBI" id="CHEBI:29035"/>
        <label>1</label>
    </ligand>
</feature>
<dbReference type="PROSITE" id="PS00631">
    <property type="entry name" value="CYTOSOL_AP"/>
    <property type="match status" value="1"/>
</dbReference>
<dbReference type="InterPro" id="IPR008283">
    <property type="entry name" value="Peptidase_M17_N"/>
</dbReference>
<dbReference type="CDD" id="cd00433">
    <property type="entry name" value="Peptidase_M17"/>
    <property type="match status" value="1"/>
</dbReference>
<dbReference type="GO" id="GO:0030145">
    <property type="term" value="F:manganese ion binding"/>
    <property type="evidence" value="ECO:0007669"/>
    <property type="project" value="UniProtKB-UniRule"/>
</dbReference>
<dbReference type="InterPro" id="IPR011356">
    <property type="entry name" value="Leucine_aapep/pepB"/>
</dbReference>
<organism evidence="10 11">
    <name type="scientific">Candidatus Sulfomarinibacter kjeldsenii</name>
    <dbReference type="NCBI Taxonomy" id="2885994"/>
    <lineage>
        <taxon>Bacteria</taxon>
        <taxon>Pseudomonadati</taxon>
        <taxon>Acidobacteriota</taxon>
        <taxon>Thermoanaerobaculia</taxon>
        <taxon>Thermoanaerobaculales</taxon>
        <taxon>Candidatus Sulfomarinibacteraceae</taxon>
        <taxon>Candidatus Sulfomarinibacter</taxon>
    </lineage>
</organism>
<dbReference type="EMBL" id="JACXWA010000081">
    <property type="protein sequence ID" value="MBD3870691.1"/>
    <property type="molecule type" value="Genomic_DNA"/>
</dbReference>
<dbReference type="InterPro" id="IPR000819">
    <property type="entry name" value="Peptidase_M17_C"/>
</dbReference>
<evidence type="ECO:0000313" key="11">
    <source>
        <dbReference type="Proteomes" id="UP000598633"/>
    </source>
</evidence>
<dbReference type="SUPFAM" id="SSF53187">
    <property type="entry name" value="Zn-dependent exopeptidases"/>
    <property type="match status" value="1"/>
</dbReference>
<feature type="active site" evidence="8">
    <location>
        <position position="275"/>
    </location>
</feature>
<evidence type="ECO:0000256" key="6">
    <source>
        <dbReference type="ARBA" id="ARBA00022801"/>
    </source>
</evidence>
<evidence type="ECO:0000256" key="1">
    <source>
        <dbReference type="ARBA" id="ARBA00000135"/>
    </source>
</evidence>
<comment type="catalytic activity">
    <reaction evidence="2 8">
        <text>Release of an N-terminal amino acid, preferentially leucine, but not glutamic or aspartic acids.</text>
        <dbReference type="EC" id="3.4.11.10"/>
    </reaction>
</comment>
<sequence>MADLHQFRTVPEEPLDCIYILQSTDSDPLGGLEFSAKERKSLRAKAKALGPRGEEGELISGECPLDHAHRITFVGIGSEKDITHSRMRKALNRVMRQATKNREYQIALGVQVKVHGLTAADSRLFVLREASISDYTFDTFKSKKNEFEKIDGLHILPLVKESEEDLEERLVRVRLLRTSQILARDLTNRPANDLNPETFAQAAKELSEEAKGLRVTILGLKELQKEKMGGILGVCQGSEQEPRMLVIEHRPKKPKKSVVLVGKGVTFDSGGISLKPGAGMGAMKADMVGAATVMGVMRAVADLDLPIKVVGLIPAVENMPSGTAIRPGDILTTSSGKTVEVDNTDAEGRLILADALHYSARFNPDIVIDFASLTGACVVALGHEAAGMMGNDQSLSDELQKLGEQVGERVWPMPLYEEYLSYLKSEWADIKNVGGRWGGAVTAGTFLKQWVPEKVSWAHLDIAGVGYNEKEHNGLPKGASGFGVVLTATFLENLLK</sequence>
<dbReference type="GO" id="GO:0070006">
    <property type="term" value="F:metalloaminopeptidase activity"/>
    <property type="evidence" value="ECO:0007669"/>
    <property type="project" value="InterPro"/>
</dbReference>
<dbReference type="PANTHER" id="PTHR11963:SF23">
    <property type="entry name" value="CYTOSOL AMINOPEPTIDASE"/>
    <property type="match status" value="1"/>
</dbReference>
<feature type="binding site" evidence="8">
    <location>
        <position position="268"/>
    </location>
    <ligand>
        <name>Mn(2+)</name>
        <dbReference type="ChEBI" id="CHEBI:29035"/>
        <label>2</label>
    </ligand>
</feature>
<feature type="domain" description="Cytosol aminopeptidase" evidence="9">
    <location>
        <begin position="343"/>
        <end position="350"/>
    </location>
</feature>
<feature type="active site" evidence="8">
    <location>
        <position position="349"/>
    </location>
</feature>
<keyword evidence="8" id="KW-0479">Metal-binding</keyword>
<evidence type="ECO:0000256" key="8">
    <source>
        <dbReference type="HAMAP-Rule" id="MF_00181"/>
    </source>
</evidence>
<dbReference type="GO" id="GO:0006508">
    <property type="term" value="P:proteolysis"/>
    <property type="evidence" value="ECO:0007669"/>
    <property type="project" value="UniProtKB-KW"/>
</dbReference>
<dbReference type="PRINTS" id="PR00481">
    <property type="entry name" value="LAMNOPPTDASE"/>
</dbReference>
<comment type="subcellular location">
    <subcellularLocation>
        <location evidence="8">Cytoplasm</location>
    </subcellularLocation>
</comment>
<comment type="function">
    <text evidence="8">Presumably involved in the processing and regular turnover of intracellular proteins. Catalyzes the removal of unsubstituted N-terminal amino acids from various peptides.</text>
</comment>
<feature type="binding site" evidence="8">
    <location>
        <position position="347"/>
    </location>
    <ligand>
        <name>Mn(2+)</name>
        <dbReference type="ChEBI" id="CHEBI:29035"/>
        <label>1</label>
    </ligand>
</feature>
<dbReference type="EC" id="3.4.11.10" evidence="8"/>
<keyword evidence="4 8" id="KW-0031">Aminopeptidase</keyword>
<dbReference type="Gene3D" id="3.40.630.10">
    <property type="entry name" value="Zn peptidases"/>
    <property type="match status" value="1"/>
</dbReference>
<keyword evidence="5 8" id="KW-0645">Protease</keyword>
<dbReference type="NCBIfam" id="NF002073">
    <property type="entry name" value="PRK00913.1-2"/>
    <property type="match status" value="1"/>
</dbReference>
<protein>
    <recommendedName>
        <fullName evidence="8">Probable cytosol aminopeptidase</fullName>
        <ecNumber evidence="8">3.4.11.1</ecNumber>
    </recommendedName>
    <alternativeName>
        <fullName evidence="8">Leucine aminopeptidase</fullName>
        <shortName evidence="8">LAP</shortName>
        <ecNumber evidence="8">3.4.11.10</ecNumber>
    </alternativeName>
    <alternativeName>
        <fullName evidence="8">Leucyl aminopeptidase</fullName>
    </alternativeName>
</protein>
<keyword evidence="7 8" id="KW-0464">Manganese</keyword>
<keyword evidence="6 8" id="KW-0378">Hydrolase</keyword>
<evidence type="ECO:0000256" key="4">
    <source>
        <dbReference type="ARBA" id="ARBA00022438"/>
    </source>
</evidence>
<comment type="cofactor">
    <cofactor evidence="8">
        <name>Mn(2+)</name>
        <dbReference type="ChEBI" id="CHEBI:29035"/>
    </cofactor>
    <text evidence="8">Binds 2 manganese ions per subunit.</text>
</comment>
<evidence type="ECO:0000256" key="5">
    <source>
        <dbReference type="ARBA" id="ARBA00022670"/>
    </source>
</evidence>
<evidence type="ECO:0000259" key="9">
    <source>
        <dbReference type="PROSITE" id="PS00631"/>
    </source>
</evidence>
<feature type="binding site" evidence="8">
    <location>
        <position position="268"/>
    </location>
    <ligand>
        <name>Mn(2+)</name>
        <dbReference type="ChEBI" id="CHEBI:29035"/>
        <label>1</label>
    </ligand>
</feature>
<accession>A0A8J6YBU8</accession>
<reference evidence="10 11" key="1">
    <citation type="submission" date="2020-08" db="EMBL/GenBank/DDBJ databases">
        <title>Acidobacteriota in marine sediments use diverse sulfur dissimilation pathways.</title>
        <authorList>
            <person name="Wasmund K."/>
        </authorList>
    </citation>
    <scope>NUCLEOTIDE SEQUENCE [LARGE SCALE GENOMIC DNA]</scope>
    <source>
        <strain evidence="10">MAG AM3-A</strain>
    </source>
</reference>
<dbReference type="AlphaFoldDB" id="A0A8J6YBU8"/>
<dbReference type="NCBIfam" id="NF002074">
    <property type="entry name" value="PRK00913.1-4"/>
    <property type="match status" value="1"/>
</dbReference>
<feature type="binding site" evidence="8">
    <location>
        <position position="286"/>
    </location>
    <ligand>
        <name>Mn(2+)</name>
        <dbReference type="ChEBI" id="CHEBI:29035"/>
        <label>2</label>
    </ligand>
</feature>
<dbReference type="InterPro" id="IPR023042">
    <property type="entry name" value="Peptidase_M17_leu_NH2_pept"/>
</dbReference>
<feature type="binding site" evidence="8">
    <location>
        <position position="263"/>
    </location>
    <ligand>
        <name>Mn(2+)</name>
        <dbReference type="ChEBI" id="CHEBI:29035"/>
        <label>2</label>
    </ligand>
</feature>
<dbReference type="PANTHER" id="PTHR11963">
    <property type="entry name" value="LEUCINE AMINOPEPTIDASE-RELATED"/>
    <property type="match status" value="1"/>
</dbReference>
<dbReference type="Pfam" id="PF02789">
    <property type="entry name" value="Peptidase_M17_N"/>
    <property type="match status" value="1"/>
</dbReference>
<proteinExistence type="inferred from homology"/>
<evidence type="ECO:0000256" key="3">
    <source>
        <dbReference type="ARBA" id="ARBA00009528"/>
    </source>
</evidence>
<comment type="catalytic activity">
    <reaction evidence="1 8">
        <text>Release of an N-terminal amino acid, Xaa-|-Yaa-, in which Xaa is preferably Leu, but may be other amino acids including Pro although not Arg or Lys, and Yaa may be Pro. Amino acid amides and methyl esters are also readily hydrolyzed, but rates on arylamides are exceedingly low.</text>
        <dbReference type="EC" id="3.4.11.1"/>
    </reaction>
</comment>
<comment type="caution">
    <text evidence="10">The sequence shown here is derived from an EMBL/GenBank/DDBJ whole genome shotgun (WGS) entry which is preliminary data.</text>
</comment>
<dbReference type="Gene3D" id="3.40.220.10">
    <property type="entry name" value="Leucine Aminopeptidase, subunit E, domain 1"/>
    <property type="match status" value="1"/>
</dbReference>